<protein>
    <recommendedName>
        <fullName evidence="5">Beta-barrel assembly-enhancing protease</fullName>
    </recommendedName>
</protein>
<keyword evidence="2" id="KW-0812">Transmembrane</keyword>
<feature type="compositionally biased region" description="Low complexity" evidence="1">
    <location>
        <begin position="14"/>
        <end position="32"/>
    </location>
</feature>
<dbReference type="InterPro" id="IPR019734">
    <property type="entry name" value="TPR_rpt"/>
</dbReference>
<feature type="transmembrane region" description="Helical" evidence="2">
    <location>
        <begin position="38"/>
        <end position="56"/>
    </location>
</feature>
<proteinExistence type="predicted"/>
<dbReference type="Gene3D" id="1.25.40.10">
    <property type="entry name" value="Tetratricopeptide repeat domain"/>
    <property type="match status" value="1"/>
</dbReference>
<reference evidence="3 4" key="1">
    <citation type="submission" date="2020-02" db="EMBL/GenBank/DDBJ databases">
        <authorList>
            <person name="Rodrigo-Torres L."/>
            <person name="Arahal R. D."/>
            <person name="Lucena T."/>
        </authorList>
    </citation>
    <scope>NUCLEOTIDE SEQUENCE [LARGE SCALE GENOMIC DNA]</scope>
    <source>
        <strain evidence="3 4">CECT 9734</strain>
    </source>
</reference>
<organism evidence="3 4">
    <name type="scientific">Pseudidiomarina piscicola</name>
    <dbReference type="NCBI Taxonomy" id="2614830"/>
    <lineage>
        <taxon>Bacteria</taxon>
        <taxon>Pseudomonadati</taxon>
        <taxon>Pseudomonadota</taxon>
        <taxon>Gammaproteobacteria</taxon>
        <taxon>Alteromonadales</taxon>
        <taxon>Idiomarinaceae</taxon>
        <taxon>Pseudidiomarina</taxon>
    </lineage>
</organism>
<gene>
    <name evidence="3" type="ORF">PSI9734_01009</name>
</gene>
<dbReference type="RefSeq" id="WP_173920037.1">
    <property type="nucleotide sequence ID" value="NZ_CADCXY010000002.1"/>
</dbReference>
<name>A0A6S6WMJ7_9GAMM</name>
<evidence type="ECO:0000313" key="4">
    <source>
        <dbReference type="Proteomes" id="UP000481517"/>
    </source>
</evidence>
<sequence length="352" mass="37883">MSVINRMLKDLDQRQQQPRKQGAAPAAASPSGFPWGRILGGVGVSALVVIAIVLVYQSDFMAAPDQEAVTSQQTVKVSEPLPQPTAAPATQVATEQVPSPVAVQPQQKLAPQPVAPSTEPKPKPEPTPEPKPEPTPEATPAAGSTEPANNSGSMEVTAVQLSAEELAEVKLKQAREAMQKGERERAGSLFEQVIALAPKHIDARSELAAYWYGRGRVNAAVAVLQEGLQQIPQQPRWLALYSRILLENAAYTEILTALATIPVQTPETVDLLQVRATAANELGRYAQAGADYQQLAKLTQQGRWWLAAAVAYEDAQQPDAARMSYQRALQDPNLSAEARNYATQRHDALGGQ</sequence>
<evidence type="ECO:0000256" key="1">
    <source>
        <dbReference type="SAM" id="MobiDB-lite"/>
    </source>
</evidence>
<feature type="region of interest" description="Disordered" evidence="1">
    <location>
        <begin position="73"/>
        <end position="155"/>
    </location>
</feature>
<feature type="compositionally biased region" description="Basic and acidic residues" evidence="1">
    <location>
        <begin position="120"/>
        <end position="134"/>
    </location>
</feature>
<feature type="compositionally biased region" description="Low complexity" evidence="1">
    <location>
        <begin position="138"/>
        <end position="148"/>
    </location>
</feature>
<dbReference type="Pfam" id="PF14559">
    <property type="entry name" value="TPR_19"/>
    <property type="match status" value="1"/>
</dbReference>
<dbReference type="SUPFAM" id="SSF48452">
    <property type="entry name" value="TPR-like"/>
    <property type="match status" value="1"/>
</dbReference>
<dbReference type="AlphaFoldDB" id="A0A6S6WMJ7"/>
<dbReference type="SMART" id="SM00028">
    <property type="entry name" value="TPR"/>
    <property type="match status" value="3"/>
</dbReference>
<evidence type="ECO:0000256" key="2">
    <source>
        <dbReference type="SAM" id="Phobius"/>
    </source>
</evidence>
<dbReference type="InterPro" id="IPR011990">
    <property type="entry name" value="TPR-like_helical_dom_sf"/>
</dbReference>
<accession>A0A6S6WMJ7</accession>
<keyword evidence="2" id="KW-0472">Membrane</keyword>
<evidence type="ECO:0008006" key="5">
    <source>
        <dbReference type="Google" id="ProtNLM"/>
    </source>
</evidence>
<evidence type="ECO:0000313" key="3">
    <source>
        <dbReference type="EMBL" id="CAB0150570.1"/>
    </source>
</evidence>
<dbReference type="EMBL" id="CADCXY010000002">
    <property type="protein sequence ID" value="CAB0150570.1"/>
    <property type="molecule type" value="Genomic_DNA"/>
</dbReference>
<feature type="region of interest" description="Disordered" evidence="1">
    <location>
        <begin position="9"/>
        <end position="32"/>
    </location>
</feature>
<dbReference type="Proteomes" id="UP000481517">
    <property type="component" value="Unassembled WGS sequence"/>
</dbReference>
<keyword evidence="4" id="KW-1185">Reference proteome</keyword>
<feature type="compositionally biased region" description="Low complexity" evidence="1">
    <location>
        <begin position="84"/>
        <end position="107"/>
    </location>
</feature>
<keyword evidence="2" id="KW-1133">Transmembrane helix</keyword>